<evidence type="ECO:0008006" key="5">
    <source>
        <dbReference type="Google" id="ProtNLM"/>
    </source>
</evidence>
<evidence type="ECO:0000256" key="2">
    <source>
        <dbReference type="SAM" id="Phobius"/>
    </source>
</evidence>
<comment type="caution">
    <text evidence="3">The sequence shown here is derived from an EMBL/GenBank/DDBJ whole genome shotgun (WGS) entry which is preliminary data.</text>
</comment>
<dbReference type="RefSeq" id="WP_326017496.1">
    <property type="nucleotide sequence ID" value="NZ_JAOZYC010000117.1"/>
</dbReference>
<evidence type="ECO:0000256" key="1">
    <source>
        <dbReference type="SAM" id="MobiDB-lite"/>
    </source>
</evidence>
<dbReference type="SUPFAM" id="SSF53822">
    <property type="entry name" value="Periplasmic binding protein-like I"/>
    <property type="match status" value="1"/>
</dbReference>
<accession>A0ABU6F5U7</accession>
<keyword evidence="2" id="KW-1133">Transmembrane helix</keyword>
<sequence>MSFTDLFVRPFVRGRPLRRGERILGRWIAAFVALVLVGATAWIVVPIVTGSDCGDGLKEKDGECVGLVDATVRAPVFKPGEDGPGKEISGLVERIARENDRVRLLWEDPKGAANKKPYVKVALLLPFNTSKSGAMTAPLLKRSLAGAYAAQRNANTSSNSVNFQMLLGNIGTNLDLWEPAVAAAAELTGSGKQKEGDSPLVGVMGLPNSEQDSQDAASALAAKNIPAVSGVLSSPNIKARTFYKAAPNNRNSVLALARYLKDHPGNGKGFLVWDSRADDDYVTNTKAELLKNFGTKYQLAVRDRSYIGTMGPYEGAPAAMAPAASRLCQSGADTVFVAGRDWDLPELVKAIAKDADCQARKDKDKHPIRVLRVSTGLTSRLTSEDMRESMAQAKIVTLNAAPTDNLSWSRDLGAPGQYRTFADTLAKDAGVKGTDLNDGYAIMHYDAFQILIKGVTQFTNDEDNKGQLPTKFDVNSNISNMKVGTDGECGDCVRGASGDFGYTSGNDNWPVCKIVPVIEYPRSKGYRPPKPFRTSPGKGGTCPS</sequence>
<dbReference type="Gene3D" id="3.40.50.2300">
    <property type="match status" value="2"/>
</dbReference>
<evidence type="ECO:0000313" key="3">
    <source>
        <dbReference type="EMBL" id="MEB8339396.1"/>
    </source>
</evidence>
<feature type="region of interest" description="Disordered" evidence="1">
    <location>
        <begin position="525"/>
        <end position="544"/>
    </location>
</feature>
<gene>
    <name evidence="3" type="ORF">OKJ99_18035</name>
</gene>
<dbReference type="EMBL" id="JAOZYC010000117">
    <property type="protein sequence ID" value="MEB8339396.1"/>
    <property type="molecule type" value="Genomic_DNA"/>
</dbReference>
<dbReference type="Proteomes" id="UP001354931">
    <property type="component" value="Unassembled WGS sequence"/>
</dbReference>
<dbReference type="InterPro" id="IPR028082">
    <property type="entry name" value="Peripla_BP_I"/>
</dbReference>
<organism evidence="3 4">
    <name type="scientific">Streptomyces endophyticus</name>
    <dbReference type="NCBI Taxonomy" id="714166"/>
    <lineage>
        <taxon>Bacteria</taxon>
        <taxon>Bacillati</taxon>
        <taxon>Actinomycetota</taxon>
        <taxon>Actinomycetes</taxon>
        <taxon>Kitasatosporales</taxon>
        <taxon>Streptomycetaceae</taxon>
        <taxon>Streptomyces</taxon>
    </lineage>
</organism>
<keyword evidence="2" id="KW-0472">Membrane</keyword>
<proteinExistence type="predicted"/>
<name>A0ABU6F5U7_9ACTN</name>
<evidence type="ECO:0000313" key="4">
    <source>
        <dbReference type="Proteomes" id="UP001354931"/>
    </source>
</evidence>
<keyword evidence="2" id="KW-0812">Transmembrane</keyword>
<keyword evidence="4" id="KW-1185">Reference proteome</keyword>
<feature type="transmembrane region" description="Helical" evidence="2">
    <location>
        <begin position="23"/>
        <end position="45"/>
    </location>
</feature>
<reference evidence="3 4" key="1">
    <citation type="submission" date="2022-10" db="EMBL/GenBank/DDBJ databases">
        <authorList>
            <person name="Xie J."/>
            <person name="Shen N."/>
        </authorList>
    </citation>
    <scope>NUCLEOTIDE SEQUENCE [LARGE SCALE GENOMIC DNA]</scope>
    <source>
        <strain evidence="3 4">YIM65594</strain>
    </source>
</reference>
<protein>
    <recommendedName>
        <fullName evidence="5">Leucine-binding protein domain-containing protein</fullName>
    </recommendedName>
</protein>